<dbReference type="AlphaFoldDB" id="A0A3B0W6C5"/>
<dbReference type="NCBIfam" id="NF041023">
    <property type="entry name" value="PP0621_fam"/>
    <property type="match status" value="1"/>
</dbReference>
<evidence type="ECO:0000313" key="1">
    <source>
        <dbReference type="EMBL" id="VAW47980.1"/>
    </source>
</evidence>
<dbReference type="EMBL" id="UOFC01000176">
    <property type="protein sequence ID" value="VAW47980.1"/>
    <property type="molecule type" value="Genomic_DNA"/>
</dbReference>
<protein>
    <submittedName>
        <fullName evidence="1">Uncharacterized protein</fullName>
    </submittedName>
</protein>
<accession>A0A3B0W6C5</accession>
<gene>
    <name evidence="1" type="ORF">MNBD_GAMMA03-363</name>
</gene>
<name>A0A3B0W6C5_9ZZZZ</name>
<organism evidence="1">
    <name type="scientific">hydrothermal vent metagenome</name>
    <dbReference type="NCBI Taxonomy" id="652676"/>
    <lineage>
        <taxon>unclassified sequences</taxon>
        <taxon>metagenomes</taxon>
        <taxon>ecological metagenomes</taxon>
    </lineage>
</organism>
<sequence>MRAIIFLLFVILVFLIIRFTLNRIIEIRAKNAPIKQEGLTTEEQNKSEAMVQCALCGVHLPQSIAYFDGKDTFCSEGHMQEFQENSHK</sequence>
<dbReference type="InterPro" id="IPR049708">
    <property type="entry name" value="PP0621-like"/>
</dbReference>
<reference evidence="1" key="1">
    <citation type="submission" date="2018-06" db="EMBL/GenBank/DDBJ databases">
        <authorList>
            <person name="Zhirakovskaya E."/>
        </authorList>
    </citation>
    <scope>NUCLEOTIDE SEQUENCE</scope>
</reference>
<proteinExistence type="predicted"/>